<evidence type="ECO:0000259" key="2">
    <source>
        <dbReference type="SMART" id="SM00382"/>
    </source>
</evidence>
<dbReference type="Pfam" id="PF00437">
    <property type="entry name" value="T2SSE"/>
    <property type="match status" value="1"/>
</dbReference>
<accession>A0ABY8LMX7</accession>
<reference evidence="3" key="1">
    <citation type="submission" date="2023-04" db="EMBL/GenBank/DDBJ databases">
        <title>Complete genome sequence of Halomonas alkaliantarctica MSP3 isolated from marine sediment, Jeju Island.</title>
        <authorList>
            <person name="Park S.-J."/>
        </authorList>
    </citation>
    <scope>NUCLEOTIDE SEQUENCE</scope>
    <source>
        <strain evidence="3">MSP3</strain>
    </source>
</reference>
<name>A0ABY8LMX7_9GAMM</name>
<dbReference type="CDD" id="cd01131">
    <property type="entry name" value="PilT"/>
    <property type="match status" value="1"/>
</dbReference>
<dbReference type="EMBL" id="CP122961">
    <property type="protein sequence ID" value="WGI25798.1"/>
    <property type="molecule type" value="Genomic_DNA"/>
</dbReference>
<gene>
    <name evidence="3" type="ORF">QEN58_01705</name>
</gene>
<dbReference type="InterPro" id="IPR050921">
    <property type="entry name" value="T4SS_GSP_E_ATPase"/>
</dbReference>
<evidence type="ECO:0000256" key="1">
    <source>
        <dbReference type="ARBA" id="ARBA00006611"/>
    </source>
</evidence>
<dbReference type="Proteomes" id="UP001179830">
    <property type="component" value="Chromosome"/>
</dbReference>
<dbReference type="Gene3D" id="3.40.50.300">
    <property type="entry name" value="P-loop containing nucleotide triphosphate hydrolases"/>
    <property type="match status" value="1"/>
</dbReference>
<dbReference type="RefSeq" id="WP_280105477.1">
    <property type="nucleotide sequence ID" value="NZ_CP122961.1"/>
</dbReference>
<dbReference type="PANTHER" id="PTHR30486">
    <property type="entry name" value="TWITCHING MOTILITY PROTEIN PILT"/>
    <property type="match status" value="1"/>
</dbReference>
<comment type="similarity">
    <text evidence="1">Belongs to the GSP E family.</text>
</comment>
<dbReference type="InterPro" id="IPR027417">
    <property type="entry name" value="P-loop_NTPase"/>
</dbReference>
<dbReference type="InterPro" id="IPR003593">
    <property type="entry name" value="AAA+_ATPase"/>
</dbReference>
<dbReference type="NCBIfam" id="TIGR01420">
    <property type="entry name" value="pilT_fam"/>
    <property type="match status" value="1"/>
</dbReference>
<dbReference type="SMART" id="SM00382">
    <property type="entry name" value="AAA"/>
    <property type="match status" value="1"/>
</dbReference>
<dbReference type="Gene3D" id="3.30.450.90">
    <property type="match status" value="1"/>
</dbReference>
<dbReference type="InterPro" id="IPR006321">
    <property type="entry name" value="PilT/PilU"/>
</dbReference>
<keyword evidence="4" id="KW-1185">Reference proteome</keyword>
<sequence length="393" mass="43410">MNKDSSTQTPSVELSPTQWLHQLLDIMVEQHASDLLISVGAPPSLKMPDGLVPLGQQRLTAHQVNELVTHTLPEGLRERFASEREANFALSREGKGRFRVSAFQQRNQMAMVVRSIAIEIPRLEALGVPGQLTELAQAKRGLVLVVGGTGTGKSTTLASMIQQRNETVGGHIISIEDPIEYLHPHKRAIVNQREVGIDTESFEVALKNTLRQAPDVILIGEIRTRETMEHALTFAETGHLCLATLHANNANQALERIIHFFPHERHEQIWMDLSLNLRAVVAQQLLPTLAGGRRAAIEIMLQSPRIADLIRKGDVAEIKAAMAKSRDAGMQTFDQALHDLHQAGHISREVAMAHADSANDLRMLLNVSDAKGRNLTLDEQVPSHLGLRDGDDY</sequence>
<proteinExistence type="inferred from homology"/>
<protein>
    <submittedName>
        <fullName evidence="3">PilT/PilU family type 4a pilus ATPase</fullName>
    </submittedName>
</protein>
<evidence type="ECO:0000313" key="3">
    <source>
        <dbReference type="EMBL" id="WGI25798.1"/>
    </source>
</evidence>
<evidence type="ECO:0000313" key="4">
    <source>
        <dbReference type="Proteomes" id="UP001179830"/>
    </source>
</evidence>
<organism evidence="3 4">
    <name type="scientific">Halomonas alkaliantarctica</name>
    <dbReference type="NCBI Taxonomy" id="232346"/>
    <lineage>
        <taxon>Bacteria</taxon>
        <taxon>Pseudomonadati</taxon>
        <taxon>Pseudomonadota</taxon>
        <taxon>Gammaproteobacteria</taxon>
        <taxon>Oceanospirillales</taxon>
        <taxon>Halomonadaceae</taxon>
        <taxon>Halomonas</taxon>
    </lineage>
</organism>
<feature type="domain" description="AAA+ ATPase" evidence="2">
    <location>
        <begin position="139"/>
        <end position="305"/>
    </location>
</feature>
<dbReference type="InterPro" id="IPR001482">
    <property type="entry name" value="T2SS/T4SS_dom"/>
</dbReference>
<dbReference type="SUPFAM" id="SSF52540">
    <property type="entry name" value="P-loop containing nucleoside triphosphate hydrolases"/>
    <property type="match status" value="1"/>
</dbReference>
<dbReference type="PANTHER" id="PTHR30486:SF12">
    <property type="entry name" value="TYPE IV PILUS ATPASE PILU"/>
    <property type="match status" value="1"/>
</dbReference>